<dbReference type="AlphaFoldDB" id="A0AAN4YU06"/>
<dbReference type="EMBL" id="BSYA01000162">
    <property type="protein sequence ID" value="GMG35237.1"/>
    <property type="molecule type" value="Genomic_DNA"/>
</dbReference>
<protein>
    <submittedName>
        <fullName evidence="1">Unnamed protein product</fullName>
    </submittedName>
</protein>
<proteinExistence type="predicted"/>
<dbReference type="Proteomes" id="UP001165205">
    <property type="component" value="Unassembled WGS sequence"/>
</dbReference>
<reference evidence="1" key="1">
    <citation type="submission" date="2023-04" db="EMBL/GenBank/DDBJ databases">
        <title>Aspergillus oryzae NBRC 4228.</title>
        <authorList>
            <person name="Ichikawa N."/>
            <person name="Sato H."/>
            <person name="Tonouchi N."/>
        </authorList>
    </citation>
    <scope>NUCLEOTIDE SEQUENCE</scope>
    <source>
        <strain evidence="1">NBRC 4228</strain>
    </source>
</reference>
<comment type="caution">
    <text evidence="1">The sequence shown here is derived from an EMBL/GenBank/DDBJ whole genome shotgun (WGS) entry which is preliminary data.</text>
</comment>
<evidence type="ECO:0000313" key="2">
    <source>
        <dbReference type="Proteomes" id="UP001165205"/>
    </source>
</evidence>
<organism evidence="1 2">
    <name type="scientific">Aspergillus oryzae</name>
    <name type="common">Yellow koji mold</name>
    <dbReference type="NCBI Taxonomy" id="5062"/>
    <lineage>
        <taxon>Eukaryota</taxon>
        <taxon>Fungi</taxon>
        <taxon>Dikarya</taxon>
        <taxon>Ascomycota</taxon>
        <taxon>Pezizomycotina</taxon>
        <taxon>Eurotiomycetes</taxon>
        <taxon>Eurotiomycetidae</taxon>
        <taxon>Eurotiales</taxon>
        <taxon>Aspergillaceae</taxon>
        <taxon>Aspergillus</taxon>
        <taxon>Aspergillus subgen. Circumdati</taxon>
    </lineage>
</organism>
<gene>
    <name evidence="1" type="ORF">Aory04_001047300</name>
</gene>
<accession>A0AAN4YU06</accession>
<sequence length="66" mass="7594">MDNVNTVKSAEDTRKQVSQLKTTLEDRLRAVLDLLHLEHGHEDMCCAADLVAYAIDSQWLDEKDFF</sequence>
<name>A0AAN4YU06_ASPOZ</name>
<evidence type="ECO:0000313" key="1">
    <source>
        <dbReference type="EMBL" id="GMG35237.1"/>
    </source>
</evidence>